<dbReference type="Gene3D" id="3.90.120.10">
    <property type="entry name" value="DNA Methylase, subunit A, domain 2"/>
    <property type="match status" value="1"/>
</dbReference>
<keyword evidence="4 5" id="KW-0949">S-adenosyl-L-methionine</keyword>
<evidence type="ECO:0000313" key="8">
    <source>
        <dbReference type="Proteomes" id="UP000178912"/>
    </source>
</evidence>
<dbReference type="GO" id="GO:0005634">
    <property type="term" value="C:nucleus"/>
    <property type="evidence" value="ECO:0007669"/>
    <property type="project" value="TreeGrafter"/>
</dbReference>
<dbReference type="EMBL" id="FJUX01000152">
    <property type="protein sequence ID" value="CZT12029.1"/>
    <property type="molecule type" value="Genomic_DNA"/>
</dbReference>
<dbReference type="InterPro" id="IPR050390">
    <property type="entry name" value="C5-Methyltransferase"/>
</dbReference>
<dbReference type="OrthoDB" id="414133at2759"/>
<feature type="compositionally biased region" description="Acidic residues" evidence="6">
    <location>
        <begin position="209"/>
        <end position="218"/>
    </location>
</feature>
<keyword evidence="8" id="KW-1185">Reference proteome</keyword>
<evidence type="ECO:0000256" key="4">
    <source>
        <dbReference type="ARBA" id="ARBA00022691"/>
    </source>
</evidence>
<dbReference type="SUPFAM" id="SSF53335">
    <property type="entry name" value="S-adenosyl-L-methionine-dependent methyltransferases"/>
    <property type="match status" value="1"/>
</dbReference>
<evidence type="ECO:0000313" key="7">
    <source>
        <dbReference type="EMBL" id="CZT12029.1"/>
    </source>
</evidence>
<dbReference type="InterPro" id="IPR031303">
    <property type="entry name" value="C5_meth_CS"/>
</dbReference>
<dbReference type="GO" id="GO:0003677">
    <property type="term" value="F:DNA binding"/>
    <property type="evidence" value="ECO:0007669"/>
    <property type="project" value="TreeGrafter"/>
</dbReference>
<dbReference type="GO" id="GO:0032259">
    <property type="term" value="P:methylation"/>
    <property type="evidence" value="ECO:0007669"/>
    <property type="project" value="UniProtKB-KW"/>
</dbReference>
<evidence type="ECO:0000256" key="5">
    <source>
        <dbReference type="PROSITE-ProRule" id="PRU01016"/>
    </source>
</evidence>
<comment type="similarity">
    <text evidence="5">Belongs to the class I-like SAM-binding methyltransferase superfamily. C5-methyltransferase family.</text>
</comment>
<feature type="active site" evidence="5">
    <location>
        <position position="656"/>
    </location>
</feature>
<keyword evidence="3 5" id="KW-0808">Transferase</keyword>
<reference evidence="8" key="1">
    <citation type="submission" date="2016-03" db="EMBL/GenBank/DDBJ databases">
        <authorList>
            <person name="Guldener U."/>
        </authorList>
    </citation>
    <scope>NUCLEOTIDE SEQUENCE [LARGE SCALE GENOMIC DNA]</scope>
    <source>
        <strain evidence="8">04CH-RAC-A.6.1</strain>
    </source>
</reference>
<dbReference type="PROSITE" id="PS00094">
    <property type="entry name" value="C5_MTASE_1"/>
    <property type="match status" value="1"/>
</dbReference>
<dbReference type="Proteomes" id="UP000178912">
    <property type="component" value="Unassembled WGS sequence"/>
</dbReference>
<proteinExistence type="inferred from homology"/>
<dbReference type="EC" id="2.1.1.37" evidence="1"/>
<dbReference type="Gene3D" id="3.40.50.150">
    <property type="entry name" value="Vaccinia Virus protein VP39"/>
    <property type="match status" value="1"/>
</dbReference>
<organism evidence="7 8">
    <name type="scientific">Rhynchosporium agropyri</name>
    <dbReference type="NCBI Taxonomy" id="914238"/>
    <lineage>
        <taxon>Eukaryota</taxon>
        <taxon>Fungi</taxon>
        <taxon>Dikarya</taxon>
        <taxon>Ascomycota</taxon>
        <taxon>Pezizomycotina</taxon>
        <taxon>Leotiomycetes</taxon>
        <taxon>Helotiales</taxon>
        <taxon>Ploettnerulaceae</taxon>
        <taxon>Rhynchosporium</taxon>
    </lineage>
</organism>
<dbReference type="InterPro" id="IPR001525">
    <property type="entry name" value="C5_MeTfrase"/>
</dbReference>
<dbReference type="PANTHER" id="PTHR10629:SF52">
    <property type="entry name" value="DNA (CYTOSINE-5)-METHYLTRANSFERASE 1"/>
    <property type="match status" value="1"/>
</dbReference>
<evidence type="ECO:0000256" key="6">
    <source>
        <dbReference type="SAM" id="MobiDB-lite"/>
    </source>
</evidence>
<dbReference type="PROSITE" id="PS00095">
    <property type="entry name" value="C5_MTASE_2"/>
    <property type="match status" value="1"/>
</dbReference>
<evidence type="ECO:0000256" key="2">
    <source>
        <dbReference type="ARBA" id="ARBA00022603"/>
    </source>
</evidence>
<dbReference type="AlphaFoldDB" id="A0A1E1LQ94"/>
<dbReference type="PANTHER" id="PTHR10629">
    <property type="entry name" value="CYTOSINE-SPECIFIC METHYLTRANSFERASE"/>
    <property type="match status" value="1"/>
</dbReference>
<evidence type="ECO:0000256" key="3">
    <source>
        <dbReference type="ARBA" id="ARBA00022679"/>
    </source>
</evidence>
<dbReference type="InterPro" id="IPR018117">
    <property type="entry name" value="C5_DNA_meth_AS"/>
</dbReference>
<feature type="region of interest" description="Disordered" evidence="6">
    <location>
        <begin position="161"/>
        <end position="219"/>
    </location>
</feature>
<name>A0A1E1LQ94_9HELO</name>
<feature type="compositionally biased region" description="Basic and acidic residues" evidence="6">
    <location>
        <begin position="189"/>
        <end position="199"/>
    </location>
</feature>
<keyword evidence="2 5" id="KW-0489">Methyltransferase</keyword>
<feature type="region of interest" description="Disordered" evidence="6">
    <location>
        <begin position="21"/>
        <end position="145"/>
    </location>
</feature>
<dbReference type="InterPro" id="IPR029063">
    <property type="entry name" value="SAM-dependent_MTases_sf"/>
</dbReference>
<protein>
    <recommendedName>
        <fullName evidence="1">DNA (cytosine-5-)-methyltransferase</fullName>
        <ecNumber evidence="1">2.1.1.37</ecNumber>
    </recommendedName>
</protein>
<evidence type="ECO:0000256" key="1">
    <source>
        <dbReference type="ARBA" id="ARBA00011975"/>
    </source>
</evidence>
<dbReference type="Pfam" id="PF00145">
    <property type="entry name" value="DNA_methylase"/>
    <property type="match status" value="1"/>
</dbReference>
<dbReference type="PROSITE" id="PS51679">
    <property type="entry name" value="SAM_MT_C5"/>
    <property type="match status" value="1"/>
</dbReference>
<dbReference type="GO" id="GO:0003886">
    <property type="term" value="F:DNA (cytosine-5-)-methyltransferase activity"/>
    <property type="evidence" value="ECO:0007669"/>
    <property type="project" value="UniProtKB-EC"/>
</dbReference>
<dbReference type="GO" id="GO:0044027">
    <property type="term" value="P:negative regulation of gene expression via chromosomal CpG island methylation"/>
    <property type="evidence" value="ECO:0007669"/>
    <property type="project" value="TreeGrafter"/>
</dbReference>
<feature type="compositionally biased region" description="Basic and acidic residues" evidence="6">
    <location>
        <begin position="111"/>
        <end position="123"/>
    </location>
</feature>
<accession>A0A1E1LQ94</accession>
<sequence>MAPLREVIEIGDHHNKNVITIDDSDEDTMMPDNMLPPPYLARNRTSFNDNDGDDLAPTTYVGSRPRIRPEPQAIGPRQPRPAVPGAPGRPVLNDDNLRPNAHVGPRARARARAENRPNREPEPHVNNPRINAGHQAPHHGLNAPMPLVRNQRDSVASNAFQSIQVDDEEDDHEDLGQPNKRRRPIKATQTKDEDVDMSKSRGSNRNEFIDLESPEETAGEGQDILLIEDVYEREVEARRRNSKKSNIEYERRNPPIVTPWRLFLNFTTPEGVVLRANKTVELKDGTFLRIKDVIHNTLTQEIHLRGHRLQRARDLNGLLERKLNELVLFFEVDQDDTRIPTEQSTVEVPLSEFLKIRSVRFTNHKWPEAQNCTFAEFRNKEHAAAEGGLTVRWKYTCTFADAKDRHHNVYKERVLERLNSGECTPGFELEDNARRNEWREETVLGGAYRPSLEDKNVEGDVVILDDKDSKSRVGGSGKRRYSISDTIPEIEQLSKRIRQNGSDGVESTRKGVSEIDLQSSSSNDSVMIENPFESSQHRSQMKKFTLDLPQITRPISKGFSAKISSKQSPPSRIAGQTYTYGDAFCGGGGSSRGATMAGLKLLWGFDFNANACLSWRANFPSSICHQMAADEFVALAKDPSGKNSKRVDILHLSPPCQFFSPAHTVNGKDDEKNVASLFAVQELIDVARPRVVTLEQTFGIACVRFRHYFNALIHMFTAHDFSVRWAIVPLAQWGLPQRRMRLIVIASCPGEPLPKMPLPTHTTSECLPSSSSSLLPYVSVNSTLKAISPIADDHDIESVTWTSDRYMPAWDGSKILPRAMTTSGGQNYHPSGTREFTLREYACLQGFPTGHVFQGKYVKKQIGNAVPPVVGKVLFASIREDLEKLDGVEGPELIE</sequence>
<gene>
    <name evidence="7" type="ORF">RAG0_16015</name>
</gene>